<accession>A0A0A2X0U7</accession>
<evidence type="ECO:0000256" key="3">
    <source>
        <dbReference type="SAM" id="Phobius"/>
    </source>
</evidence>
<feature type="region of interest" description="Disordered" evidence="2">
    <location>
        <begin position="137"/>
        <end position="160"/>
    </location>
</feature>
<dbReference type="InterPro" id="IPR050570">
    <property type="entry name" value="Cell_wall_metabolism_enzyme"/>
</dbReference>
<dbReference type="SUPFAM" id="SSF51261">
    <property type="entry name" value="Duplicated hybrid motif"/>
    <property type="match status" value="1"/>
</dbReference>
<dbReference type="GO" id="GO:0004222">
    <property type="term" value="F:metalloendopeptidase activity"/>
    <property type="evidence" value="ECO:0007669"/>
    <property type="project" value="TreeGrafter"/>
</dbReference>
<reference evidence="5 6" key="1">
    <citation type="submission" date="2014-09" db="EMBL/GenBank/DDBJ databases">
        <title>Genome sequences of Lysobacter dokdonensis DS-58.</title>
        <authorList>
            <person name="Kim J.F."/>
            <person name="Kwak M.-J."/>
        </authorList>
    </citation>
    <scope>NUCLEOTIDE SEQUENCE [LARGE SCALE GENOMIC DNA]</scope>
    <source>
        <strain evidence="5 6">DS-58</strain>
    </source>
</reference>
<keyword evidence="3" id="KW-0812">Transmembrane</keyword>
<dbReference type="STRING" id="1300345.LF41_398"/>
<evidence type="ECO:0000256" key="1">
    <source>
        <dbReference type="SAM" id="Coils"/>
    </source>
</evidence>
<name>A0A0A2X0U7_9GAMM</name>
<evidence type="ECO:0000313" key="6">
    <source>
        <dbReference type="Proteomes" id="UP000030518"/>
    </source>
</evidence>
<keyword evidence="6" id="KW-1185">Reference proteome</keyword>
<dbReference type="Proteomes" id="UP000030518">
    <property type="component" value="Unassembled WGS sequence"/>
</dbReference>
<comment type="caution">
    <text evidence="5">The sequence shown here is derived from an EMBL/GenBank/DDBJ whole genome shotgun (WGS) entry which is preliminary data.</text>
</comment>
<dbReference type="PANTHER" id="PTHR21666">
    <property type="entry name" value="PEPTIDASE-RELATED"/>
    <property type="match status" value="1"/>
</dbReference>
<organism evidence="5 6">
    <name type="scientific">Lysobacter dokdonensis DS-58</name>
    <dbReference type="NCBI Taxonomy" id="1300345"/>
    <lineage>
        <taxon>Bacteria</taxon>
        <taxon>Pseudomonadati</taxon>
        <taxon>Pseudomonadota</taxon>
        <taxon>Gammaproteobacteria</taxon>
        <taxon>Lysobacterales</taxon>
        <taxon>Lysobacteraceae</taxon>
        <taxon>Noviluteimonas</taxon>
    </lineage>
</organism>
<feature type="domain" description="M23ase beta-sheet core" evidence="4">
    <location>
        <begin position="225"/>
        <end position="320"/>
    </location>
</feature>
<dbReference type="InterPro" id="IPR011055">
    <property type="entry name" value="Dup_hybrid_motif"/>
</dbReference>
<evidence type="ECO:0000313" key="5">
    <source>
        <dbReference type="EMBL" id="KGQ18864.1"/>
    </source>
</evidence>
<sequence>MGACGPALRFARAGFGLLDLGSDIDMSFKIVLNNRHRQPTGLVERIADNAQRRPGVAAGILLASGLVLGLGASVGIAGGYNAHLQAKVEKQEAELASTRATSQREINALAARLGELQAQANRLNALGERLTRAGQLEDGEFDFEQPVPTGGPGPVRDMPRDELSRELTSLEKEYAASGQQLSVMEALLFNRELDRNAVPSRDPIANSYITSGFGGRADPIVGGHQFHKGIDFKAKVGDPVLAVADGVVSFSGVRSGYGNVVEIDHGNGYVTRYAHNSRLLGRVGDLVRAGQQIAKAGSTGRSTGAHVHFEVWESGRVVNPRKFLGQTGNRAATRG</sequence>
<dbReference type="EMBL" id="JRKJ01000016">
    <property type="protein sequence ID" value="KGQ18864.1"/>
    <property type="molecule type" value="Genomic_DNA"/>
</dbReference>
<gene>
    <name evidence="5" type="ORF">LF41_398</name>
</gene>
<dbReference type="FunFam" id="2.70.70.10:FF:000006">
    <property type="entry name" value="M23 family peptidase"/>
    <property type="match status" value="1"/>
</dbReference>
<proteinExistence type="predicted"/>
<dbReference type="InterPro" id="IPR016047">
    <property type="entry name" value="M23ase_b-sheet_dom"/>
</dbReference>
<protein>
    <submittedName>
        <fullName evidence="5">Peptidase</fullName>
    </submittedName>
</protein>
<keyword evidence="1" id="KW-0175">Coiled coil</keyword>
<keyword evidence="3" id="KW-1133">Transmembrane helix</keyword>
<keyword evidence="3" id="KW-0472">Membrane</keyword>
<dbReference type="CDD" id="cd12797">
    <property type="entry name" value="M23_peptidase"/>
    <property type="match status" value="1"/>
</dbReference>
<feature type="transmembrane region" description="Helical" evidence="3">
    <location>
        <begin position="55"/>
        <end position="80"/>
    </location>
</feature>
<dbReference type="PANTHER" id="PTHR21666:SF291">
    <property type="entry name" value="STAGE II SPORULATION PROTEIN Q"/>
    <property type="match status" value="1"/>
</dbReference>
<evidence type="ECO:0000256" key="2">
    <source>
        <dbReference type="SAM" id="MobiDB-lite"/>
    </source>
</evidence>
<dbReference type="eggNOG" id="COG0739">
    <property type="taxonomic scope" value="Bacteria"/>
</dbReference>
<dbReference type="Pfam" id="PF01551">
    <property type="entry name" value="Peptidase_M23"/>
    <property type="match status" value="1"/>
</dbReference>
<evidence type="ECO:0000259" key="4">
    <source>
        <dbReference type="Pfam" id="PF01551"/>
    </source>
</evidence>
<feature type="coiled-coil region" evidence="1">
    <location>
        <begin position="81"/>
        <end position="133"/>
    </location>
</feature>
<dbReference type="Gene3D" id="2.70.70.10">
    <property type="entry name" value="Glucose Permease (Domain IIA)"/>
    <property type="match status" value="1"/>
</dbReference>
<dbReference type="AlphaFoldDB" id="A0A0A2X0U7"/>
<dbReference type="PATRIC" id="fig|1300345.3.peg.2072"/>